<dbReference type="Proteomes" id="UP001165306">
    <property type="component" value="Unassembled WGS sequence"/>
</dbReference>
<evidence type="ECO:0000313" key="2">
    <source>
        <dbReference type="EMBL" id="MCM8749298.1"/>
    </source>
</evidence>
<evidence type="ECO:0000313" key="3">
    <source>
        <dbReference type="Proteomes" id="UP001165306"/>
    </source>
</evidence>
<protein>
    <submittedName>
        <fullName evidence="2">Uncharacterized protein</fullName>
    </submittedName>
</protein>
<dbReference type="AlphaFoldDB" id="A0AA42BD02"/>
<reference evidence="2" key="1">
    <citation type="submission" date="2022-06" db="EMBL/GenBank/DDBJ databases">
        <title>CFH 74404 Thermomicrobiaceae sp.</title>
        <authorList>
            <person name="Ming H."/>
            <person name="Li W.-J."/>
            <person name="Zhao Z."/>
        </authorList>
    </citation>
    <scope>NUCLEOTIDE SEQUENCE</scope>
    <source>
        <strain evidence="2">CFH 74404</strain>
    </source>
</reference>
<name>A0AA42BD02_9BACT</name>
<comment type="caution">
    <text evidence="2">The sequence shown here is derived from an EMBL/GenBank/DDBJ whole genome shotgun (WGS) entry which is preliminary data.</text>
</comment>
<gene>
    <name evidence="2" type="ORF">NET02_09080</name>
</gene>
<organism evidence="2 3">
    <name type="scientific">Thermalbibacter longus</name>
    <dbReference type="NCBI Taxonomy" id="2951981"/>
    <lineage>
        <taxon>Bacteria</taxon>
        <taxon>Pseudomonadati</taxon>
        <taxon>Thermomicrobiota</taxon>
        <taxon>Thermomicrobia</taxon>
        <taxon>Thermomicrobiales</taxon>
        <taxon>Thermomicrobiaceae</taxon>
        <taxon>Thermalbibacter</taxon>
    </lineage>
</organism>
<feature type="compositionally biased region" description="Basic residues" evidence="1">
    <location>
        <begin position="187"/>
        <end position="206"/>
    </location>
</feature>
<dbReference type="EMBL" id="JAMSLR010000005">
    <property type="protein sequence ID" value="MCM8749298.1"/>
    <property type="molecule type" value="Genomic_DNA"/>
</dbReference>
<keyword evidence="3" id="KW-1185">Reference proteome</keyword>
<accession>A0AA42BD02</accession>
<proteinExistence type="predicted"/>
<sequence length="206" mass="22783">MATGPDARGHEQPAPETPEFLRAVRRAAGWRVSPRHLEPVLEAFRRTRTPVTVERVAELVSAIHGDRSARQRRHPELWRLLGSYLALQGRPAHPEAQRAFIGRCRRLIGAEVNDILLLAVATEAGAAGKPLEARFVARAVRWLLERGAAGADPEQIDELLPQAIEAASRVEAPAGRSQARQPGGRRPTPRRSKPGAHGQRPPRRRR</sequence>
<evidence type="ECO:0000256" key="1">
    <source>
        <dbReference type="SAM" id="MobiDB-lite"/>
    </source>
</evidence>
<feature type="region of interest" description="Disordered" evidence="1">
    <location>
        <begin position="167"/>
        <end position="206"/>
    </location>
</feature>
<dbReference type="RefSeq" id="WP_284057078.1">
    <property type="nucleotide sequence ID" value="NZ_JAMSLR010000005.1"/>
</dbReference>